<protein>
    <recommendedName>
        <fullName evidence="3">F-box domain-containing protein</fullName>
    </recommendedName>
</protein>
<proteinExistence type="predicted"/>
<name>A0AAD7HLS4_9AGAR</name>
<dbReference type="AlphaFoldDB" id="A0AAD7HLS4"/>
<dbReference type="EMBL" id="JARKIB010000209">
    <property type="protein sequence ID" value="KAJ7723662.1"/>
    <property type="molecule type" value="Genomic_DNA"/>
</dbReference>
<organism evidence="1 2">
    <name type="scientific">Mycena metata</name>
    <dbReference type="NCBI Taxonomy" id="1033252"/>
    <lineage>
        <taxon>Eukaryota</taxon>
        <taxon>Fungi</taxon>
        <taxon>Dikarya</taxon>
        <taxon>Basidiomycota</taxon>
        <taxon>Agaricomycotina</taxon>
        <taxon>Agaricomycetes</taxon>
        <taxon>Agaricomycetidae</taxon>
        <taxon>Agaricales</taxon>
        <taxon>Marasmiineae</taxon>
        <taxon>Mycenaceae</taxon>
        <taxon>Mycena</taxon>
    </lineage>
</organism>
<reference evidence="1" key="1">
    <citation type="submission" date="2023-03" db="EMBL/GenBank/DDBJ databases">
        <title>Massive genome expansion in bonnet fungi (Mycena s.s.) driven by repeated elements and novel gene families across ecological guilds.</title>
        <authorList>
            <consortium name="Lawrence Berkeley National Laboratory"/>
            <person name="Harder C.B."/>
            <person name="Miyauchi S."/>
            <person name="Viragh M."/>
            <person name="Kuo A."/>
            <person name="Thoen E."/>
            <person name="Andreopoulos B."/>
            <person name="Lu D."/>
            <person name="Skrede I."/>
            <person name="Drula E."/>
            <person name="Henrissat B."/>
            <person name="Morin E."/>
            <person name="Kohler A."/>
            <person name="Barry K."/>
            <person name="LaButti K."/>
            <person name="Morin E."/>
            <person name="Salamov A."/>
            <person name="Lipzen A."/>
            <person name="Mereny Z."/>
            <person name="Hegedus B."/>
            <person name="Baldrian P."/>
            <person name="Stursova M."/>
            <person name="Weitz H."/>
            <person name="Taylor A."/>
            <person name="Grigoriev I.V."/>
            <person name="Nagy L.G."/>
            <person name="Martin F."/>
            <person name="Kauserud H."/>
        </authorList>
    </citation>
    <scope>NUCLEOTIDE SEQUENCE</scope>
    <source>
        <strain evidence="1">CBHHK182m</strain>
    </source>
</reference>
<accession>A0AAD7HLS4</accession>
<comment type="caution">
    <text evidence="1">The sequence shown here is derived from an EMBL/GenBank/DDBJ whole genome shotgun (WGS) entry which is preliminary data.</text>
</comment>
<evidence type="ECO:0000313" key="2">
    <source>
        <dbReference type="Proteomes" id="UP001215598"/>
    </source>
</evidence>
<keyword evidence="2" id="KW-1185">Reference proteome</keyword>
<gene>
    <name evidence="1" type="ORF">B0H16DRAFT_1698903</name>
</gene>
<evidence type="ECO:0008006" key="3">
    <source>
        <dbReference type="Google" id="ProtNLM"/>
    </source>
</evidence>
<sequence length="382" mass="42928">MPELPQELINAIVDKVPDSSLVACSLTSTAFVAPSQRRLFRQMVMALTDVPAYERAARLLDFSPHLGRHVRSLAVHLTGIPRNFSLLRNILGYLSEHVERVAIAGDSVTVNQISEHPGLMNLISLPSIKCLAFEHMNGVPAALISRALSTCEQVLLSYLTIADEDELASEVSARPGSLRNFSIAGDALLSFALHPMRIGSLHQLKWLSIIFPPITGALVPGFMDLLASCAWTLEYLELEFELDLPRLPALPLLKHLVIWLDLKMTLTEPDIVASILIESMEHKNLEVITFALLDRLEHDQRWADRNPAAWVEVDWVFANSPLRNLRQVEFSLRWFPEQGVNFAEFSSFMEDHLPRTVNAGMSLFSHREVARHPMDRFSVDDT</sequence>
<evidence type="ECO:0000313" key="1">
    <source>
        <dbReference type="EMBL" id="KAJ7723662.1"/>
    </source>
</evidence>
<dbReference type="Proteomes" id="UP001215598">
    <property type="component" value="Unassembled WGS sequence"/>
</dbReference>